<feature type="compositionally biased region" description="Low complexity" evidence="1">
    <location>
        <begin position="358"/>
        <end position="374"/>
    </location>
</feature>
<protein>
    <submittedName>
        <fullName evidence="2">DUF6397 family protein</fullName>
    </submittedName>
</protein>
<dbReference type="EMBL" id="CP163444">
    <property type="protein sequence ID" value="XDQ76142.1"/>
    <property type="molecule type" value="Genomic_DNA"/>
</dbReference>
<accession>A0AB39T854</accession>
<feature type="region of interest" description="Disordered" evidence="1">
    <location>
        <begin position="431"/>
        <end position="460"/>
    </location>
</feature>
<evidence type="ECO:0000313" key="2">
    <source>
        <dbReference type="EMBL" id="XDQ76142.1"/>
    </source>
</evidence>
<dbReference type="AlphaFoldDB" id="A0AB39T854"/>
<dbReference type="RefSeq" id="WP_369148696.1">
    <property type="nucleotide sequence ID" value="NZ_CP163444.1"/>
</dbReference>
<sequence length="460" mass="49465">MTVDEGARTVTPGRAALELELRRDEFRLAVQLGLVRTVPAGEGERRRVERCELDRLRAAPDFPAGLRERVRAVGTGEAAVLLGITADRFTRLARTGHVSPVRFSLNRYRAVVWMYLAQEVAEFGLTRPDLLTGRLPLELRARLAAHEDRRARNWRARRLALLLRATEDPWARAAAIASLLDPVQVAEVVDDPYERTHLDRLRPPPPPGMPVPPVARELAERLTLADDPDEILWHRLSLALALDEARAERQAPHPGDAGAASRVREALGRPWAPLKGPAPRAEAPGAPVGAVGIPAPWSSAVPVRVREAPVVRASGVLVRGVEAPAVRIPAGVVTEAPEPGVREPAVPEAGQLVRAVPDAGGAGPGDRSAVVGRPPGRPRRSGLFERFRRGRAAGAARPRRRRRPVDWPCGAAPACGRGGGPRGWAHAAGACRGSVPGGRRHVRTLAQDRSAGRAVRRGGA</sequence>
<dbReference type="InterPro" id="IPR045652">
    <property type="entry name" value="DUF6397"/>
</dbReference>
<organism evidence="2">
    <name type="scientific">Streptomyces sp. R44</name>
    <dbReference type="NCBI Taxonomy" id="3238633"/>
    <lineage>
        <taxon>Bacteria</taxon>
        <taxon>Bacillati</taxon>
        <taxon>Actinomycetota</taxon>
        <taxon>Actinomycetes</taxon>
        <taxon>Kitasatosporales</taxon>
        <taxon>Streptomycetaceae</taxon>
        <taxon>Streptomyces</taxon>
    </lineage>
</organism>
<evidence type="ECO:0000256" key="1">
    <source>
        <dbReference type="SAM" id="MobiDB-lite"/>
    </source>
</evidence>
<name>A0AB39T854_9ACTN</name>
<proteinExistence type="predicted"/>
<gene>
    <name evidence="2" type="ORF">AB5J54_39035</name>
</gene>
<feature type="region of interest" description="Disordered" evidence="1">
    <location>
        <begin position="358"/>
        <end position="406"/>
    </location>
</feature>
<dbReference type="Pfam" id="PF19934">
    <property type="entry name" value="DUF6397"/>
    <property type="match status" value="1"/>
</dbReference>
<reference evidence="2" key="1">
    <citation type="submission" date="2024-07" db="EMBL/GenBank/DDBJ databases">
        <authorList>
            <person name="Yu S.T."/>
        </authorList>
    </citation>
    <scope>NUCLEOTIDE SEQUENCE</scope>
    <source>
        <strain evidence="2">R44</strain>
    </source>
</reference>